<keyword evidence="10" id="KW-1185">Reference proteome</keyword>
<keyword evidence="5 7" id="KW-1133">Transmembrane helix</keyword>
<dbReference type="Gene3D" id="1.20.1250.20">
    <property type="entry name" value="MFS general substrate transporter like domains"/>
    <property type="match status" value="1"/>
</dbReference>
<proteinExistence type="predicted"/>
<feature type="transmembrane region" description="Helical" evidence="7">
    <location>
        <begin position="200"/>
        <end position="219"/>
    </location>
</feature>
<feature type="transmembrane region" description="Helical" evidence="7">
    <location>
        <begin position="12"/>
        <end position="30"/>
    </location>
</feature>
<feature type="transmembrane region" description="Helical" evidence="7">
    <location>
        <begin position="451"/>
        <end position="471"/>
    </location>
</feature>
<evidence type="ECO:0000313" key="9">
    <source>
        <dbReference type="EMBL" id="MFD1675183.1"/>
    </source>
</evidence>
<feature type="transmembrane region" description="Helical" evidence="7">
    <location>
        <begin position="50"/>
        <end position="68"/>
    </location>
</feature>
<feature type="transmembrane region" description="Helical" evidence="7">
    <location>
        <begin position="268"/>
        <end position="289"/>
    </location>
</feature>
<gene>
    <name evidence="9" type="ORF">ACFSB2_10810</name>
</gene>
<sequence length="478" mass="50764">MAAPHASSRYPWLVLSVTSLGVILTLLNVGTLNVALPVIAKHFHATATTANWILLTYMLFNTVFILIFGRLADMLGRRRLYIVGLTLFTLVSLLIGISPNIWVLLGLRALQAAGGALVITNTTPLLTDAFPERTLAKGLGINVLVSSAAQLVGPVIGGLFAATLGWRWVFWFNVPFGIIGIVWAAFTLRSLPSKGSNERFDLAGNILIFIALSGAILALSEGSTLGWTSPLVLIGALAFIVLTPVFLRVEWTSKSPLLDLRLFAKRRYAMAYVAAFLNAFARTAVVLLLSLYYQTVNHADAFTAGLAILPVTVGMLVAAPLSGSLTGRYDARLLSSLGLGLSGVGLVILIFLIGPHSAYLPAAIGMFLVGAGSALFLTPNTSSIMTTIARERRGIANGVRSMLQNMGQVVSTALSLMIVTSGLAPRLQASIYAGNAANLTDRDLQLIDNGFRLALLAMLLATCIGICASLVRGKKEAM</sequence>
<dbReference type="PROSITE" id="PS50850">
    <property type="entry name" value="MFS"/>
    <property type="match status" value="1"/>
</dbReference>
<dbReference type="CDD" id="cd17321">
    <property type="entry name" value="MFS_MMR_MDR_like"/>
    <property type="match status" value="1"/>
</dbReference>
<keyword evidence="3" id="KW-1003">Cell membrane</keyword>
<dbReference type="PANTHER" id="PTHR42718:SF46">
    <property type="entry name" value="BLR6921 PROTEIN"/>
    <property type="match status" value="1"/>
</dbReference>
<feature type="transmembrane region" description="Helical" evidence="7">
    <location>
        <begin position="80"/>
        <end position="103"/>
    </location>
</feature>
<dbReference type="Gene3D" id="1.20.1720.10">
    <property type="entry name" value="Multidrug resistance protein D"/>
    <property type="match status" value="1"/>
</dbReference>
<evidence type="ECO:0000256" key="5">
    <source>
        <dbReference type="ARBA" id="ARBA00022989"/>
    </source>
</evidence>
<dbReference type="Proteomes" id="UP001597079">
    <property type="component" value="Unassembled WGS sequence"/>
</dbReference>
<accession>A0ABW4JHH2</accession>
<reference evidence="10" key="1">
    <citation type="journal article" date="2019" name="Int. J. Syst. Evol. Microbiol.">
        <title>The Global Catalogue of Microorganisms (GCM) 10K type strain sequencing project: providing services to taxonomists for standard genome sequencing and annotation.</title>
        <authorList>
            <consortium name="The Broad Institute Genomics Platform"/>
            <consortium name="The Broad Institute Genome Sequencing Center for Infectious Disease"/>
            <person name="Wu L."/>
            <person name="Ma J."/>
        </authorList>
    </citation>
    <scope>NUCLEOTIDE SEQUENCE [LARGE SCALE GENOMIC DNA]</scope>
    <source>
        <strain evidence="10">CGMCC 1.12286</strain>
    </source>
</reference>
<feature type="transmembrane region" description="Helical" evidence="7">
    <location>
        <begin position="168"/>
        <end position="188"/>
    </location>
</feature>
<comment type="caution">
    <text evidence="9">The sequence shown here is derived from an EMBL/GenBank/DDBJ whole genome shotgun (WGS) entry which is preliminary data.</text>
</comment>
<dbReference type="InterPro" id="IPR020846">
    <property type="entry name" value="MFS_dom"/>
</dbReference>
<evidence type="ECO:0000256" key="1">
    <source>
        <dbReference type="ARBA" id="ARBA00004651"/>
    </source>
</evidence>
<keyword evidence="2" id="KW-0813">Transport</keyword>
<feature type="transmembrane region" description="Helical" evidence="7">
    <location>
        <begin position="359"/>
        <end position="377"/>
    </location>
</feature>
<evidence type="ECO:0000256" key="6">
    <source>
        <dbReference type="ARBA" id="ARBA00023136"/>
    </source>
</evidence>
<dbReference type="InterPro" id="IPR004638">
    <property type="entry name" value="EmrB-like"/>
</dbReference>
<feature type="transmembrane region" description="Helical" evidence="7">
    <location>
        <begin position="333"/>
        <end position="353"/>
    </location>
</feature>
<dbReference type="Pfam" id="PF07690">
    <property type="entry name" value="MFS_1"/>
    <property type="match status" value="2"/>
</dbReference>
<dbReference type="EMBL" id="JBHUCX010000027">
    <property type="protein sequence ID" value="MFD1675183.1"/>
    <property type="molecule type" value="Genomic_DNA"/>
</dbReference>
<dbReference type="NCBIfam" id="TIGR00711">
    <property type="entry name" value="efflux_EmrB"/>
    <property type="match status" value="1"/>
</dbReference>
<evidence type="ECO:0000259" key="8">
    <source>
        <dbReference type="PROSITE" id="PS50850"/>
    </source>
</evidence>
<feature type="transmembrane region" description="Helical" evidence="7">
    <location>
        <begin position="225"/>
        <end position="247"/>
    </location>
</feature>
<dbReference type="InterPro" id="IPR011701">
    <property type="entry name" value="MFS"/>
</dbReference>
<dbReference type="RefSeq" id="WP_377943056.1">
    <property type="nucleotide sequence ID" value="NZ_JBHUCX010000027.1"/>
</dbReference>
<comment type="subcellular location">
    <subcellularLocation>
        <location evidence="1">Cell membrane</location>
        <topology evidence="1">Multi-pass membrane protein</topology>
    </subcellularLocation>
</comment>
<evidence type="ECO:0000256" key="4">
    <source>
        <dbReference type="ARBA" id="ARBA00022692"/>
    </source>
</evidence>
<keyword evidence="4 7" id="KW-0812">Transmembrane</keyword>
<evidence type="ECO:0000256" key="2">
    <source>
        <dbReference type="ARBA" id="ARBA00022448"/>
    </source>
</evidence>
<feature type="domain" description="Major facilitator superfamily (MFS) profile" evidence="8">
    <location>
        <begin position="14"/>
        <end position="477"/>
    </location>
</feature>
<feature type="transmembrane region" description="Helical" evidence="7">
    <location>
        <begin position="139"/>
        <end position="162"/>
    </location>
</feature>
<dbReference type="PANTHER" id="PTHR42718">
    <property type="entry name" value="MAJOR FACILITATOR SUPERFAMILY MULTIDRUG TRANSPORTER MFSC"/>
    <property type="match status" value="1"/>
</dbReference>
<dbReference type="InterPro" id="IPR036259">
    <property type="entry name" value="MFS_trans_sf"/>
</dbReference>
<evidence type="ECO:0000256" key="7">
    <source>
        <dbReference type="SAM" id="Phobius"/>
    </source>
</evidence>
<dbReference type="SUPFAM" id="SSF103473">
    <property type="entry name" value="MFS general substrate transporter"/>
    <property type="match status" value="2"/>
</dbReference>
<name>A0ABW4JHH2_9BACL</name>
<keyword evidence="6 7" id="KW-0472">Membrane</keyword>
<evidence type="ECO:0000256" key="3">
    <source>
        <dbReference type="ARBA" id="ARBA00022475"/>
    </source>
</evidence>
<evidence type="ECO:0000313" key="10">
    <source>
        <dbReference type="Proteomes" id="UP001597079"/>
    </source>
</evidence>
<feature type="transmembrane region" description="Helical" evidence="7">
    <location>
        <begin position="409"/>
        <end position="431"/>
    </location>
</feature>
<protein>
    <submittedName>
        <fullName evidence="9">MFS transporter</fullName>
    </submittedName>
</protein>
<organism evidence="9 10">
    <name type="scientific">Alicyclobacillus fodiniaquatilis</name>
    <dbReference type="NCBI Taxonomy" id="1661150"/>
    <lineage>
        <taxon>Bacteria</taxon>
        <taxon>Bacillati</taxon>
        <taxon>Bacillota</taxon>
        <taxon>Bacilli</taxon>
        <taxon>Bacillales</taxon>
        <taxon>Alicyclobacillaceae</taxon>
        <taxon>Alicyclobacillus</taxon>
    </lineage>
</organism>
<feature type="transmembrane region" description="Helical" evidence="7">
    <location>
        <begin position="301"/>
        <end position="321"/>
    </location>
</feature>